<evidence type="ECO:0000313" key="2">
    <source>
        <dbReference type="Proteomes" id="UP000295281"/>
    </source>
</evidence>
<reference evidence="1 2" key="1">
    <citation type="submission" date="2019-03" db="EMBL/GenBank/DDBJ databases">
        <title>Genomic Encyclopedia of Type Strains, Phase IV (KMG-IV): sequencing the most valuable type-strain genomes for metagenomic binning, comparative biology and taxonomic classification.</title>
        <authorList>
            <person name="Goeker M."/>
        </authorList>
    </citation>
    <scope>NUCLEOTIDE SEQUENCE [LARGE SCALE GENOMIC DNA]</scope>
    <source>
        <strain evidence="1 2">DSM 46770</strain>
    </source>
</reference>
<dbReference type="GO" id="GO:0005975">
    <property type="term" value="P:carbohydrate metabolic process"/>
    <property type="evidence" value="ECO:0007669"/>
    <property type="project" value="UniProtKB-ARBA"/>
</dbReference>
<evidence type="ECO:0008006" key="3">
    <source>
        <dbReference type="Google" id="ProtNLM"/>
    </source>
</evidence>
<evidence type="ECO:0000313" key="1">
    <source>
        <dbReference type="EMBL" id="TDQ48488.1"/>
    </source>
</evidence>
<accession>A0A4R6UMZ7</accession>
<dbReference type="InterPro" id="IPR014756">
    <property type="entry name" value="Ig_E-set"/>
</dbReference>
<dbReference type="Gene3D" id="2.60.40.10">
    <property type="entry name" value="Immunoglobulins"/>
    <property type="match status" value="1"/>
</dbReference>
<name>A0A4R6UMZ7_9ACTN</name>
<dbReference type="OrthoDB" id="9811945at2"/>
<sequence length="93" mass="10320">MIKRTKPGKDGQVKVTFSLPEREPEGAVSVVGTFNQWDPHAHPLKPRKNGQRTAVVTVPAQSTLHFRYLGDNGVWFDDSEADAVDPEGSRLHL</sequence>
<dbReference type="InterPro" id="IPR013783">
    <property type="entry name" value="Ig-like_fold"/>
</dbReference>
<dbReference type="EMBL" id="SNYN01000018">
    <property type="protein sequence ID" value="TDQ48488.1"/>
    <property type="molecule type" value="Genomic_DNA"/>
</dbReference>
<dbReference type="SUPFAM" id="SSF81296">
    <property type="entry name" value="E set domains"/>
    <property type="match status" value="1"/>
</dbReference>
<dbReference type="RefSeq" id="WP_133742670.1">
    <property type="nucleotide sequence ID" value="NZ_SNYN01000018.1"/>
</dbReference>
<organism evidence="1 2">
    <name type="scientific">Actinorugispora endophytica</name>
    <dbReference type="NCBI Taxonomy" id="1605990"/>
    <lineage>
        <taxon>Bacteria</taxon>
        <taxon>Bacillati</taxon>
        <taxon>Actinomycetota</taxon>
        <taxon>Actinomycetes</taxon>
        <taxon>Streptosporangiales</taxon>
        <taxon>Nocardiopsidaceae</taxon>
        <taxon>Actinorugispora</taxon>
    </lineage>
</organism>
<dbReference type="AlphaFoldDB" id="A0A4R6UMZ7"/>
<comment type="caution">
    <text evidence="1">The sequence shown here is derived from an EMBL/GenBank/DDBJ whole genome shotgun (WGS) entry which is preliminary data.</text>
</comment>
<dbReference type="Proteomes" id="UP000295281">
    <property type="component" value="Unassembled WGS sequence"/>
</dbReference>
<gene>
    <name evidence="1" type="ORF">EV190_11824</name>
</gene>
<proteinExistence type="predicted"/>
<keyword evidence="2" id="KW-1185">Reference proteome</keyword>
<dbReference type="CDD" id="cd07184">
    <property type="entry name" value="E_set_Isoamylase_like_N"/>
    <property type="match status" value="1"/>
</dbReference>
<protein>
    <recommendedName>
        <fullName evidence="3">AMP-activated protein kinase-like protein</fullName>
    </recommendedName>
</protein>